<dbReference type="RefSeq" id="WP_024921772.1">
    <property type="nucleotide sequence ID" value="NZ_JACHIJ010000005.1"/>
</dbReference>
<gene>
    <name evidence="3" type="ORF">HNQ36_003560</name>
</gene>
<protein>
    <submittedName>
        <fullName evidence="3">Putative phage terminase large subunit-like protein</fullName>
    </submittedName>
</protein>
<evidence type="ECO:0000313" key="4">
    <source>
        <dbReference type="Proteomes" id="UP000521227"/>
    </source>
</evidence>
<dbReference type="Pfam" id="PF17289">
    <property type="entry name" value="Terminase_6C"/>
    <property type="match status" value="1"/>
</dbReference>
<proteinExistence type="predicted"/>
<name>A0A840N382_9BRAD</name>
<sequence length="500" mass="56170">MPSDLQIYRAVMKTDLQAFLEGAFPVVDNRWGLEVAPYLEYLISELTGVVEGRETRLIINLPPRHLKSVLTSIVFVAWLLGRDPKQRIAVISHSQALASDLASKTLQLISSEFYQRAFPGVRLRDNGRKAMDFVTTDGGGRYAASFETGITGRGFDVIIIDDPISAHHVKSEKERTNVNENFDNMIASRLDDQINGVMIVVGQRMHEDDLSGNLLQNGGWKHVCLPLVAEEAASYALGNSTWHRKASEPLLVNRWPEAIINRKREEVGESIFAAQYQQNPSAAVGELIRPGQIKHFDDLPPDARQITLSWDTAVKTGSGNSYTVCLVIARDTRRHYVIDVLRARLEPVEMRDAALGLITAYKPSKILIEDASSGTGLASMLSERGHQVELRPTGGRGKEERLESQLHMFAQHRVLIKKNQPWTVEFESELMRFPFAKHNDQVDALTQYLAWIAESPMVNPVVMGAGGREARIERVFSRRPWPVAKGDNPLRPRGKPMRRW</sequence>
<accession>A0A840N382</accession>
<reference evidence="3 4" key="1">
    <citation type="submission" date="2020-08" db="EMBL/GenBank/DDBJ databases">
        <title>Genomic Encyclopedia of Type Strains, Phase IV (KMG-IV): sequencing the most valuable type-strain genomes for metagenomic binning, comparative biology and taxonomic classification.</title>
        <authorList>
            <person name="Goeker M."/>
        </authorList>
    </citation>
    <scope>NUCLEOTIDE SEQUENCE [LARGE SCALE GENOMIC DNA]</scope>
    <source>
        <strain evidence="3 4">DSM 17498</strain>
    </source>
</reference>
<keyword evidence="1" id="KW-1188">Viral release from host cell</keyword>
<dbReference type="Gene3D" id="3.40.50.300">
    <property type="entry name" value="P-loop containing nucleotide triphosphate hydrolases"/>
    <property type="match status" value="1"/>
</dbReference>
<feature type="domain" description="Terminase large subunit gp17-like C-terminal" evidence="2">
    <location>
        <begin position="309"/>
        <end position="448"/>
    </location>
</feature>
<dbReference type="NCBIfam" id="TIGR01630">
    <property type="entry name" value="psiM2_ORF9"/>
    <property type="match status" value="1"/>
</dbReference>
<organism evidence="3 4">
    <name type="scientific">Afipia massiliensis</name>
    <dbReference type="NCBI Taxonomy" id="211460"/>
    <lineage>
        <taxon>Bacteria</taxon>
        <taxon>Pseudomonadati</taxon>
        <taxon>Pseudomonadota</taxon>
        <taxon>Alphaproteobacteria</taxon>
        <taxon>Hyphomicrobiales</taxon>
        <taxon>Nitrobacteraceae</taxon>
        <taxon>Afipia</taxon>
    </lineage>
</organism>
<evidence type="ECO:0000259" key="2">
    <source>
        <dbReference type="Pfam" id="PF17289"/>
    </source>
</evidence>
<evidence type="ECO:0000313" key="3">
    <source>
        <dbReference type="EMBL" id="MBB5053560.1"/>
    </source>
</evidence>
<dbReference type="InterPro" id="IPR027417">
    <property type="entry name" value="P-loop_NTPase"/>
</dbReference>
<dbReference type="InterPro" id="IPR035421">
    <property type="entry name" value="Terminase_6C"/>
</dbReference>
<dbReference type="Proteomes" id="UP000521227">
    <property type="component" value="Unassembled WGS sequence"/>
</dbReference>
<dbReference type="InterPro" id="IPR006517">
    <property type="entry name" value="Phage_terminase_lsu-like_C"/>
</dbReference>
<dbReference type="EMBL" id="JACHIJ010000005">
    <property type="protein sequence ID" value="MBB5053560.1"/>
    <property type="molecule type" value="Genomic_DNA"/>
</dbReference>
<evidence type="ECO:0000256" key="1">
    <source>
        <dbReference type="ARBA" id="ARBA00022612"/>
    </source>
</evidence>
<dbReference type="AlphaFoldDB" id="A0A840N382"/>
<dbReference type="Gene3D" id="3.30.420.240">
    <property type="match status" value="1"/>
</dbReference>
<comment type="caution">
    <text evidence="3">The sequence shown here is derived from an EMBL/GenBank/DDBJ whole genome shotgun (WGS) entry which is preliminary data.</text>
</comment>